<dbReference type="RefSeq" id="WP_174406017.1">
    <property type="nucleotide sequence ID" value="NZ_BLVO01000013.1"/>
</dbReference>
<evidence type="ECO:0000259" key="2">
    <source>
        <dbReference type="PROSITE" id="PS50110"/>
    </source>
</evidence>
<gene>
    <name evidence="4" type="primary">cheV-3</name>
    <name evidence="4" type="ORF">DSM101010T_27890</name>
</gene>
<dbReference type="PROSITE" id="PS50110">
    <property type="entry name" value="RESPONSE_REGULATORY"/>
    <property type="match status" value="1"/>
</dbReference>
<proteinExistence type="predicted"/>
<dbReference type="Pfam" id="PF00072">
    <property type="entry name" value="Response_reg"/>
    <property type="match status" value="1"/>
</dbReference>
<dbReference type="Gene3D" id="3.40.50.2300">
    <property type="match status" value="1"/>
</dbReference>
<dbReference type="InterPro" id="IPR011006">
    <property type="entry name" value="CheY-like_superfamily"/>
</dbReference>
<evidence type="ECO:0000259" key="3">
    <source>
        <dbReference type="PROSITE" id="PS50851"/>
    </source>
</evidence>
<dbReference type="InterPro" id="IPR024181">
    <property type="entry name" value="Chemotax_regulator_CheV"/>
</dbReference>
<dbReference type="GO" id="GO:0000160">
    <property type="term" value="P:phosphorelay signal transduction system"/>
    <property type="evidence" value="ECO:0007669"/>
    <property type="project" value="InterPro"/>
</dbReference>
<name>A0A7J0BN29_9BACT</name>
<dbReference type="PANTHER" id="PTHR47233">
    <property type="entry name" value="CHEMOTAXIS PROTEIN CHEV"/>
    <property type="match status" value="1"/>
</dbReference>
<reference evidence="4 5" key="1">
    <citation type="submission" date="2020-05" db="EMBL/GenBank/DDBJ databases">
        <title>Draft genome sequence of Desulfovibrio sp. strain HN2T.</title>
        <authorList>
            <person name="Ueno A."/>
            <person name="Tamazawa S."/>
            <person name="Tamamura S."/>
            <person name="Murakami T."/>
            <person name="Kiyama T."/>
            <person name="Inomata H."/>
            <person name="Amano Y."/>
            <person name="Miyakawa K."/>
            <person name="Tamaki H."/>
            <person name="Naganuma T."/>
            <person name="Kaneko K."/>
        </authorList>
    </citation>
    <scope>NUCLEOTIDE SEQUENCE [LARGE SCALE GENOMIC DNA]</scope>
    <source>
        <strain evidence="4 5">HN2</strain>
    </source>
</reference>
<keyword evidence="5" id="KW-1185">Reference proteome</keyword>
<accession>A0A7J0BN29</accession>
<organism evidence="4 5">
    <name type="scientific">Desulfovibrio subterraneus</name>
    <dbReference type="NCBI Taxonomy" id="2718620"/>
    <lineage>
        <taxon>Bacteria</taxon>
        <taxon>Pseudomonadati</taxon>
        <taxon>Thermodesulfobacteriota</taxon>
        <taxon>Desulfovibrionia</taxon>
        <taxon>Desulfovibrionales</taxon>
        <taxon>Desulfovibrionaceae</taxon>
        <taxon>Desulfovibrio</taxon>
    </lineage>
</organism>
<dbReference type="InterPro" id="IPR001789">
    <property type="entry name" value="Sig_transdc_resp-reg_receiver"/>
</dbReference>
<dbReference type="Gene3D" id="2.30.30.40">
    <property type="entry name" value="SH3 Domains"/>
    <property type="match status" value="1"/>
</dbReference>
<keyword evidence="1" id="KW-0597">Phosphoprotein</keyword>
<evidence type="ECO:0000256" key="1">
    <source>
        <dbReference type="PROSITE-ProRule" id="PRU00169"/>
    </source>
</evidence>
<dbReference type="Proteomes" id="UP000503840">
    <property type="component" value="Unassembled WGS sequence"/>
</dbReference>
<feature type="domain" description="Response regulatory" evidence="2">
    <location>
        <begin position="183"/>
        <end position="312"/>
    </location>
</feature>
<dbReference type="SMART" id="SM00260">
    <property type="entry name" value="CheW"/>
    <property type="match status" value="1"/>
</dbReference>
<dbReference type="AlphaFoldDB" id="A0A7J0BN29"/>
<dbReference type="InterPro" id="IPR036061">
    <property type="entry name" value="CheW-like_dom_sf"/>
</dbReference>
<dbReference type="SUPFAM" id="SSF52172">
    <property type="entry name" value="CheY-like"/>
    <property type="match status" value="1"/>
</dbReference>
<dbReference type="SUPFAM" id="SSF50341">
    <property type="entry name" value="CheW-like"/>
    <property type="match status" value="1"/>
</dbReference>
<dbReference type="Pfam" id="PF01584">
    <property type="entry name" value="CheW"/>
    <property type="match status" value="1"/>
</dbReference>
<sequence>MTQSNILLESGTNELEIIEFYIAEEDAQGIKYTGYYGMNVAKVLEIIRKPDVTGMPNKHHPAALGTFNLRGRVLPLVDLSIWLGKKMEASDTNKVIVSEFSGVITAFLVSGVTRIHRLSWSQVEAPSGHVRSFSNDSVTGVVRFEDRIVFILDMEKVVASLNPRLQMDRRIEEVQQAEAVSYRALVADDSGSIRNMIVRTMEKAGFECTQALNGREAWDLVLDMKKQAAEQERPITDFVDLIVSDIEMPEMDGHNFTRRVKEDPVLKTLPVILFSSLITETLRHKGIAVGADDQVSKPDLPTLTERAKGLIRKYHGK</sequence>
<dbReference type="PIRSF" id="PIRSF002867">
    <property type="entry name" value="CheV"/>
    <property type="match status" value="1"/>
</dbReference>
<feature type="modified residue" description="4-aspartylphosphate" evidence="1">
    <location>
        <position position="245"/>
    </location>
</feature>
<dbReference type="EMBL" id="BLVO01000013">
    <property type="protein sequence ID" value="GFM34424.1"/>
    <property type="molecule type" value="Genomic_DNA"/>
</dbReference>
<feature type="domain" description="CheW-like" evidence="3">
    <location>
        <begin position="14"/>
        <end position="163"/>
    </location>
</feature>
<dbReference type="Gene3D" id="2.40.50.180">
    <property type="entry name" value="CheA-289, Domain 4"/>
    <property type="match status" value="1"/>
</dbReference>
<protein>
    <submittedName>
        <fullName evidence="4">Chemotaxis protein CheV</fullName>
    </submittedName>
</protein>
<evidence type="ECO:0000313" key="4">
    <source>
        <dbReference type="EMBL" id="GFM34424.1"/>
    </source>
</evidence>
<evidence type="ECO:0000313" key="5">
    <source>
        <dbReference type="Proteomes" id="UP000503840"/>
    </source>
</evidence>
<dbReference type="SMART" id="SM00448">
    <property type="entry name" value="REC"/>
    <property type="match status" value="1"/>
</dbReference>
<dbReference type="GO" id="GO:0006935">
    <property type="term" value="P:chemotaxis"/>
    <property type="evidence" value="ECO:0007669"/>
    <property type="project" value="InterPro"/>
</dbReference>
<dbReference type="InterPro" id="IPR002545">
    <property type="entry name" value="CheW-lke_dom"/>
</dbReference>
<dbReference type="PANTHER" id="PTHR47233:SF3">
    <property type="entry name" value="CHEMOTAXIS PROTEIN CHEV"/>
    <property type="match status" value="1"/>
</dbReference>
<dbReference type="PROSITE" id="PS50851">
    <property type="entry name" value="CHEW"/>
    <property type="match status" value="1"/>
</dbReference>
<comment type="caution">
    <text evidence="4">The sequence shown here is derived from an EMBL/GenBank/DDBJ whole genome shotgun (WGS) entry which is preliminary data.</text>
</comment>